<dbReference type="CDD" id="cd00038">
    <property type="entry name" value="CAP_ED"/>
    <property type="match status" value="1"/>
</dbReference>
<evidence type="ECO:0000256" key="2">
    <source>
        <dbReference type="SAM" id="MobiDB-lite"/>
    </source>
</evidence>
<evidence type="ECO:0000259" key="3">
    <source>
        <dbReference type="PROSITE" id="PS50042"/>
    </source>
</evidence>
<dbReference type="InterPro" id="IPR000595">
    <property type="entry name" value="cNMP-bd_dom"/>
</dbReference>
<keyword evidence="1" id="KW-0813">Transport</keyword>
<keyword evidence="1" id="KW-1071">Ligand-gated ion channel</keyword>
<dbReference type="EMBL" id="HBHX01069579">
    <property type="protein sequence ID" value="CAE0150436.1"/>
    <property type="molecule type" value="Transcribed_RNA"/>
</dbReference>
<dbReference type="InterPro" id="IPR018490">
    <property type="entry name" value="cNMP-bd_dom_sf"/>
</dbReference>
<feature type="compositionally biased region" description="Basic and acidic residues" evidence="2">
    <location>
        <begin position="144"/>
        <end position="154"/>
    </location>
</feature>
<dbReference type="InterPro" id="IPR050866">
    <property type="entry name" value="CNG_cation_channel"/>
</dbReference>
<dbReference type="Gene3D" id="2.60.120.10">
    <property type="entry name" value="Jelly Rolls"/>
    <property type="match status" value="1"/>
</dbReference>
<reference evidence="4" key="1">
    <citation type="submission" date="2021-01" db="EMBL/GenBank/DDBJ databases">
        <authorList>
            <person name="Corre E."/>
            <person name="Pelletier E."/>
            <person name="Niang G."/>
            <person name="Scheremetjew M."/>
            <person name="Finn R."/>
            <person name="Kale V."/>
            <person name="Holt S."/>
            <person name="Cochrane G."/>
            <person name="Meng A."/>
            <person name="Brown T."/>
            <person name="Cohen L."/>
        </authorList>
    </citation>
    <scope>NUCLEOTIDE SEQUENCE</scope>
    <source>
        <strain evidence="4">CCMP281</strain>
    </source>
</reference>
<proteinExistence type="predicted"/>
<organism evidence="4">
    <name type="scientific">Haptolina ericina</name>
    <dbReference type="NCBI Taxonomy" id="156174"/>
    <lineage>
        <taxon>Eukaryota</taxon>
        <taxon>Haptista</taxon>
        <taxon>Haptophyta</taxon>
        <taxon>Prymnesiophyceae</taxon>
        <taxon>Prymnesiales</taxon>
        <taxon>Prymnesiaceae</taxon>
        <taxon>Haptolina</taxon>
    </lineage>
</organism>
<keyword evidence="1" id="KW-0406">Ion transport</keyword>
<keyword evidence="1" id="KW-0407">Ion channel</keyword>
<dbReference type="AlphaFoldDB" id="A0A7S3FI84"/>
<name>A0A7S3FI84_9EUKA</name>
<evidence type="ECO:0000313" key="4">
    <source>
        <dbReference type="EMBL" id="CAE0150436.1"/>
    </source>
</evidence>
<dbReference type="GO" id="GO:0005221">
    <property type="term" value="F:intracellularly cyclic nucleotide-activated monoatomic cation channel activity"/>
    <property type="evidence" value="ECO:0007669"/>
    <property type="project" value="InterPro"/>
</dbReference>
<dbReference type="PANTHER" id="PTHR45638:SF11">
    <property type="entry name" value="CYCLIC NUCLEOTIDE-GATED CATION CHANNEL SUBUNIT A"/>
    <property type="match status" value="1"/>
</dbReference>
<accession>A0A7S3FI84</accession>
<dbReference type="InterPro" id="IPR014710">
    <property type="entry name" value="RmlC-like_jellyroll"/>
</dbReference>
<dbReference type="SUPFAM" id="SSF51206">
    <property type="entry name" value="cAMP-binding domain-like"/>
    <property type="match status" value="1"/>
</dbReference>
<dbReference type="Pfam" id="PF00027">
    <property type="entry name" value="cNMP_binding"/>
    <property type="match status" value="1"/>
</dbReference>
<evidence type="ECO:0000256" key="1">
    <source>
        <dbReference type="ARBA" id="ARBA00023286"/>
    </source>
</evidence>
<sequence>MMVVKRLVPGDFFGERSLFGSEKRNASVQAKTTCELVVLRASRFMQVLRQYPEVRRTIEEAKQRREAETKAASCMVTEMDRNSAKASLRRTSGLTALRRAGGKVSLLNSLGGTRPSLCKLRASAIGAPLQPNACVGSDADLEKMRADGEAREEGAASPSFGRSPSAGRPQANSLRHSVHALRRVNTLQLQSSAPLESAAEHSVRCATGVEPPAGRARRCSCDCVLRKFGRMSFLKNPPRVADCGAAGQDCVAVEAAAMATVDDACADSAALAPEPSCVDD</sequence>
<feature type="domain" description="Cyclic nucleotide-binding" evidence="3">
    <location>
        <begin position="1"/>
        <end position="65"/>
    </location>
</feature>
<gene>
    <name evidence="4" type="ORF">HERI1096_LOCUS38430</name>
</gene>
<dbReference type="PANTHER" id="PTHR45638">
    <property type="entry name" value="CYCLIC NUCLEOTIDE-GATED CATION CHANNEL SUBUNIT A"/>
    <property type="match status" value="1"/>
</dbReference>
<feature type="region of interest" description="Disordered" evidence="2">
    <location>
        <begin position="144"/>
        <end position="173"/>
    </location>
</feature>
<dbReference type="PROSITE" id="PS50042">
    <property type="entry name" value="CNMP_BINDING_3"/>
    <property type="match status" value="1"/>
</dbReference>
<protein>
    <recommendedName>
        <fullName evidence="3">Cyclic nucleotide-binding domain-containing protein</fullName>
    </recommendedName>
</protein>
<dbReference type="GO" id="GO:0044877">
    <property type="term" value="F:protein-containing complex binding"/>
    <property type="evidence" value="ECO:0007669"/>
    <property type="project" value="TreeGrafter"/>
</dbReference>